<accession>A0A9W6RX19</accession>
<protein>
    <submittedName>
        <fullName evidence="2">Uncharacterized protein</fullName>
    </submittedName>
</protein>
<gene>
    <name evidence="2" type="ORF">Airi02_011680</name>
</gene>
<feature type="region of interest" description="Disordered" evidence="1">
    <location>
        <begin position="76"/>
        <end position="100"/>
    </location>
</feature>
<dbReference type="EMBL" id="BSTK01000002">
    <property type="protein sequence ID" value="GLY83238.1"/>
    <property type="molecule type" value="Genomic_DNA"/>
</dbReference>
<evidence type="ECO:0000313" key="3">
    <source>
        <dbReference type="Proteomes" id="UP001165074"/>
    </source>
</evidence>
<dbReference type="AlphaFoldDB" id="A0A9W6RX19"/>
<reference evidence="2" key="1">
    <citation type="submission" date="2023-03" db="EMBL/GenBank/DDBJ databases">
        <title>Actinoallomurus iriomotensis NBRC 103684.</title>
        <authorList>
            <person name="Ichikawa N."/>
            <person name="Sato H."/>
            <person name="Tonouchi N."/>
        </authorList>
    </citation>
    <scope>NUCLEOTIDE SEQUENCE</scope>
    <source>
        <strain evidence="2">NBRC 103684</strain>
    </source>
</reference>
<proteinExistence type="predicted"/>
<dbReference type="Proteomes" id="UP001165074">
    <property type="component" value="Unassembled WGS sequence"/>
</dbReference>
<dbReference type="Pfam" id="PF19817">
    <property type="entry name" value="DUF6300"/>
    <property type="match status" value="1"/>
</dbReference>
<sequence length="100" mass="11121">MIGVCPRCRVGEVLAILRLPHTWTNASGGRVRGVSDVLLCARCDADDPVIRHFPAHGAVRPPDADRLARDLRRWIDQARPPKPDENALKAEAEAWHRGDL</sequence>
<organism evidence="2 3">
    <name type="scientific">Actinoallomurus iriomotensis</name>
    <dbReference type="NCBI Taxonomy" id="478107"/>
    <lineage>
        <taxon>Bacteria</taxon>
        <taxon>Bacillati</taxon>
        <taxon>Actinomycetota</taxon>
        <taxon>Actinomycetes</taxon>
        <taxon>Streptosporangiales</taxon>
        <taxon>Thermomonosporaceae</taxon>
        <taxon>Actinoallomurus</taxon>
    </lineage>
</organism>
<dbReference type="InterPro" id="IPR046267">
    <property type="entry name" value="DUF6300"/>
</dbReference>
<evidence type="ECO:0000313" key="2">
    <source>
        <dbReference type="EMBL" id="GLY83238.1"/>
    </source>
</evidence>
<comment type="caution">
    <text evidence="2">The sequence shown here is derived from an EMBL/GenBank/DDBJ whole genome shotgun (WGS) entry which is preliminary data.</text>
</comment>
<dbReference type="RefSeq" id="WP_285567435.1">
    <property type="nucleotide sequence ID" value="NZ_BSTK01000002.1"/>
</dbReference>
<name>A0A9W6RX19_9ACTN</name>
<evidence type="ECO:0000256" key="1">
    <source>
        <dbReference type="SAM" id="MobiDB-lite"/>
    </source>
</evidence>
<keyword evidence="3" id="KW-1185">Reference proteome</keyword>